<organism evidence="1 2">
    <name type="scientific">Russula earlei</name>
    <dbReference type="NCBI Taxonomy" id="71964"/>
    <lineage>
        <taxon>Eukaryota</taxon>
        <taxon>Fungi</taxon>
        <taxon>Dikarya</taxon>
        <taxon>Basidiomycota</taxon>
        <taxon>Agaricomycotina</taxon>
        <taxon>Agaricomycetes</taxon>
        <taxon>Russulales</taxon>
        <taxon>Russulaceae</taxon>
        <taxon>Russula</taxon>
    </lineage>
</organism>
<comment type="caution">
    <text evidence="1">The sequence shown here is derived from an EMBL/GenBank/DDBJ whole genome shotgun (WGS) entry which is preliminary data.</text>
</comment>
<sequence>MANDLLMGRSSLDLTPVLDAHHGSYPNEHRDQLSDQWYTATSGSGSFHLTLIGKDFLGTIIHVRKKDTRRIYAANTASRPGEATHIHTERTVLALIDNPFIVPLKFSFQNSHKLYLVIQLNGGELLEYHTGHIALCDFGLCKLNMSQTDRTNSASAGEFEVCLSDNRDAAFCGTPEYMTSELLPYTMTVYDDNVNVMYQRILSDPLQFPAHTSEEARSARCCSETRRGADAKKIQPPFEPSALDVADFDQESTLETAQDSVVQGPQFSETVEDQPRGFT</sequence>
<keyword evidence="2" id="KW-1185">Reference proteome</keyword>
<accession>A0ACC0U2A6</accession>
<reference evidence="1" key="1">
    <citation type="submission" date="2021-03" db="EMBL/GenBank/DDBJ databases">
        <title>Evolutionary priming and transition to the ectomycorrhizal habit in an iconic lineage of mushroom-forming fungi: is preadaptation a requirement?</title>
        <authorList>
            <consortium name="DOE Joint Genome Institute"/>
            <person name="Looney B.P."/>
            <person name="Miyauchi S."/>
            <person name="Morin E."/>
            <person name="Drula E."/>
            <person name="Courty P.E."/>
            <person name="Chicoki N."/>
            <person name="Fauchery L."/>
            <person name="Kohler A."/>
            <person name="Kuo A."/>
            <person name="LaButti K."/>
            <person name="Pangilinan J."/>
            <person name="Lipzen A."/>
            <person name="Riley R."/>
            <person name="Andreopoulos W."/>
            <person name="He G."/>
            <person name="Johnson J."/>
            <person name="Barry K.W."/>
            <person name="Grigoriev I.V."/>
            <person name="Nagy L."/>
            <person name="Hibbett D."/>
            <person name="Henrissat B."/>
            <person name="Matheny P.B."/>
            <person name="Labbe J."/>
            <person name="Martin A.F."/>
        </authorList>
    </citation>
    <scope>NUCLEOTIDE SEQUENCE</scope>
    <source>
        <strain evidence="1">BPL698</strain>
    </source>
</reference>
<evidence type="ECO:0000313" key="1">
    <source>
        <dbReference type="EMBL" id="KAI9459033.1"/>
    </source>
</evidence>
<gene>
    <name evidence="1" type="ORF">F5148DRAFT_1276849</name>
</gene>
<name>A0ACC0U2A6_9AGAM</name>
<dbReference type="Proteomes" id="UP001207468">
    <property type="component" value="Unassembled WGS sequence"/>
</dbReference>
<protein>
    <submittedName>
        <fullName evidence="1">Uncharacterized protein</fullName>
    </submittedName>
</protein>
<dbReference type="EMBL" id="JAGFNK010000203">
    <property type="protein sequence ID" value="KAI9459033.1"/>
    <property type="molecule type" value="Genomic_DNA"/>
</dbReference>
<proteinExistence type="predicted"/>
<evidence type="ECO:0000313" key="2">
    <source>
        <dbReference type="Proteomes" id="UP001207468"/>
    </source>
</evidence>